<accession>A0A2N5ST17</accession>
<reference evidence="1 2" key="1">
    <citation type="submission" date="2017-11" db="EMBL/GenBank/DDBJ databases">
        <title>De novo assembly and phasing of dikaryotic genomes from two isolates of Puccinia coronata f. sp. avenae, the causal agent of oat crown rust.</title>
        <authorList>
            <person name="Miller M.E."/>
            <person name="Zhang Y."/>
            <person name="Omidvar V."/>
            <person name="Sperschneider J."/>
            <person name="Schwessinger B."/>
            <person name="Raley C."/>
            <person name="Palmer J.M."/>
            <person name="Garnica D."/>
            <person name="Upadhyaya N."/>
            <person name="Rathjen J."/>
            <person name="Taylor J.M."/>
            <person name="Park R.F."/>
            <person name="Dodds P.N."/>
            <person name="Hirsch C.D."/>
            <person name="Kianian S.F."/>
            <person name="Figueroa M."/>
        </authorList>
    </citation>
    <scope>NUCLEOTIDE SEQUENCE [LARGE SCALE GENOMIC DNA]</scope>
    <source>
        <strain evidence="1">12SD80</strain>
    </source>
</reference>
<dbReference type="Proteomes" id="UP000235392">
    <property type="component" value="Unassembled WGS sequence"/>
</dbReference>
<organism evidence="1 2">
    <name type="scientific">Puccinia coronata f. sp. avenae</name>
    <dbReference type="NCBI Taxonomy" id="200324"/>
    <lineage>
        <taxon>Eukaryota</taxon>
        <taxon>Fungi</taxon>
        <taxon>Dikarya</taxon>
        <taxon>Basidiomycota</taxon>
        <taxon>Pucciniomycotina</taxon>
        <taxon>Pucciniomycetes</taxon>
        <taxon>Pucciniales</taxon>
        <taxon>Pucciniaceae</taxon>
        <taxon>Puccinia</taxon>
    </lineage>
</organism>
<evidence type="ECO:0000313" key="1">
    <source>
        <dbReference type="EMBL" id="PLW16373.1"/>
    </source>
</evidence>
<proteinExistence type="predicted"/>
<gene>
    <name evidence="1" type="ORF">PCASD_24223</name>
</gene>
<dbReference type="EMBL" id="PGCI01000773">
    <property type="protein sequence ID" value="PLW16373.1"/>
    <property type="molecule type" value="Genomic_DNA"/>
</dbReference>
<sequence>MPLQPQATGHHQTRPGLNVIRLSKLSCAISHPRTGTPPAAHPQCLAYLRLGDQLYIQLSGLVGSWSPSCPAWWAAGHPAVQLGEQLVTGQL</sequence>
<comment type="caution">
    <text evidence="1">The sequence shown here is derived from an EMBL/GenBank/DDBJ whole genome shotgun (WGS) entry which is preliminary data.</text>
</comment>
<dbReference type="AlphaFoldDB" id="A0A2N5ST17"/>
<protein>
    <submittedName>
        <fullName evidence="1">Uncharacterized protein</fullName>
    </submittedName>
</protein>
<evidence type="ECO:0000313" key="2">
    <source>
        <dbReference type="Proteomes" id="UP000235392"/>
    </source>
</evidence>
<name>A0A2N5ST17_9BASI</name>